<evidence type="ECO:0000313" key="2">
    <source>
        <dbReference type="EMBL" id="KAG8074741.1"/>
    </source>
</evidence>
<protein>
    <submittedName>
        <fullName evidence="2">Uncharacterized protein</fullName>
    </submittedName>
</protein>
<dbReference type="AlphaFoldDB" id="A0A8J5SF74"/>
<reference evidence="2" key="2">
    <citation type="submission" date="2021-02" db="EMBL/GenBank/DDBJ databases">
        <authorList>
            <person name="Kimball J.A."/>
            <person name="Haas M.W."/>
            <person name="Macchietto M."/>
            <person name="Kono T."/>
            <person name="Duquette J."/>
            <person name="Shao M."/>
        </authorList>
    </citation>
    <scope>NUCLEOTIDE SEQUENCE</scope>
    <source>
        <tissue evidence="2">Fresh leaf tissue</tissue>
    </source>
</reference>
<name>A0A8J5SF74_ZIZPA</name>
<sequence length="112" mass="12090">MMLPVSCRVSYEISQSPPHLPPLPSSLSTRRPSPSPRRLLLLERPASRCRGTRVDVLLSVANPRHSAASSRGRPASRFGARGDAAGLVSPDYISGSDRIEEDQPSCLEPTVT</sequence>
<feature type="compositionally biased region" description="Low complexity" evidence="1">
    <location>
        <begin position="66"/>
        <end position="82"/>
    </location>
</feature>
<comment type="caution">
    <text evidence="2">The sequence shown here is derived from an EMBL/GenBank/DDBJ whole genome shotgun (WGS) entry which is preliminary data.</text>
</comment>
<dbReference type="Proteomes" id="UP000729402">
    <property type="component" value="Unassembled WGS sequence"/>
</dbReference>
<feature type="compositionally biased region" description="Low complexity" evidence="1">
    <location>
        <begin position="25"/>
        <end position="38"/>
    </location>
</feature>
<gene>
    <name evidence="2" type="ORF">GUJ93_ZPchr0006g46156</name>
</gene>
<dbReference type="EMBL" id="JAAALK010000283">
    <property type="protein sequence ID" value="KAG8074741.1"/>
    <property type="molecule type" value="Genomic_DNA"/>
</dbReference>
<evidence type="ECO:0000313" key="3">
    <source>
        <dbReference type="Proteomes" id="UP000729402"/>
    </source>
</evidence>
<proteinExistence type="predicted"/>
<feature type="region of interest" description="Disordered" evidence="1">
    <location>
        <begin position="64"/>
        <end position="112"/>
    </location>
</feature>
<organism evidence="2 3">
    <name type="scientific">Zizania palustris</name>
    <name type="common">Northern wild rice</name>
    <dbReference type="NCBI Taxonomy" id="103762"/>
    <lineage>
        <taxon>Eukaryota</taxon>
        <taxon>Viridiplantae</taxon>
        <taxon>Streptophyta</taxon>
        <taxon>Embryophyta</taxon>
        <taxon>Tracheophyta</taxon>
        <taxon>Spermatophyta</taxon>
        <taxon>Magnoliopsida</taxon>
        <taxon>Liliopsida</taxon>
        <taxon>Poales</taxon>
        <taxon>Poaceae</taxon>
        <taxon>BOP clade</taxon>
        <taxon>Oryzoideae</taxon>
        <taxon>Oryzeae</taxon>
        <taxon>Zizaniinae</taxon>
        <taxon>Zizania</taxon>
    </lineage>
</organism>
<keyword evidence="3" id="KW-1185">Reference proteome</keyword>
<feature type="region of interest" description="Disordered" evidence="1">
    <location>
        <begin position="13"/>
        <end position="38"/>
    </location>
</feature>
<accession>A0A8J5SF74</accession>
<evidence type="ECO:0000256" key="1">
    <source>
        <dbReference type="SAM" id="MobiDB-lite"/>
    </source>
</evidence>
<reference evidence="2" key="1">
    <citation type="journal article" date="2021" name="bioRxiv">
        <title>Whole Genome Assembly and Annotation of Northern Wild Rice, Zizania palustris L., Supports a Whole Genome Duplication in the Zizania Genus.</title>
        <authorList>
            <person name="Haas M."/>
            <person name="Kono T."/>
            <person name="Macchietto M."/>
            <person name="Millas R."/>
            <person name="McGilp L."/>
            <person name="Shao M."/>
            <person name="Duquette J."/>
            <person name="Hirsch C.N."/>
            <person name="Kimball J."/>
        </authorList>
    </citation>
    <scope>NUCLEOTIDE SEQUENCE</scope>
    <source>
        <tissue evidence="2">Fresh leaf tissue</tissue>
    </source>
</reference>